<keyword evidence="1" id="KW-0547">Nucleotide-binding</keyword>
<comment type="caution">
    <text evidence="3">The sequence shown here is derived from an EMBL/GenBank/DDBJ whole genome shotgun (WGS) entry which is preliminary data.</text>
</comment>
<dbReference type="EMBL" id="JAATIP010000124">
    <property type="protein sequence ID" value="KAF4369705.1"/>
    <property type="molecule type" value="Genomic_DNA"/>
</dbReference>
<reference evidence="3 4" key="1">
    <citation type="journal article" date="2020" name="bioRxiv">
        <title>Sequence and annotation of 42 cannabis genomes reveals extensive copy number variation in cannabinoid synthesis and pathogen resistance genes.</title>
        <authorList>
            <person name="Mckernan K.J."/>
            <person name="Helbert Y."/>
            <person name="Kane L.T."/>
            <person name="Ebling H."/>
            <person name="Zhang L."/>
            <person name="Liu B."/>
            <person name="Eaton Z."/>
            <person name="Mclaughlin S."/>
            <person name="Kingan S."/>
            <person name="Baybayan P."/>
            <person name="Concepcion G."/>
            <person name="Jordan M."/>
            <person name="Riva A."/>
            <person name="Barbazuk W."/>
            <person name="Harkins T."/>
        </authorList>
    </citation>
    <scope>NUCLEOTIDE SEQUENCE [LARGE SCALE GENOMIC DNA]</scope>
    <source>
        <strain evidence="4">cv. Jamaican Lion 4</strain>
        <tissue evidence="3">Leaf</tissue>
    </source>
</reference>
<keyword evidence="2" id="KW-0067">ATP-binding</keyword>
<gene>
    <name evidence="3" type="ORF">F8388_015792</name>
</gene>
<protein>
    <submittedName>
        <fullName evidence="3">Uncharacterized protein</fullName>
    </submittedName>
</protein>
<proteinExistence type="predicted"/>
<name>A0A7J6FGC2_CANSA</name>
<evidence type="ECO:0000313" key="3">
    <source>
        <dbReference type="EMBL" id="KAF4369705.1"/>
    </source>
</evidence>
<organism evidence="3 4">
    <name type="scientific">Cannabis sativa</name>
    <name type="common">Hemp</name>
    <name type="synonym">Marijuana</name>
    <dbReference type="NCBI Taxonomy" id="3483"/>
    <lineage>
        <taxon>Eukaryota</taxon>
        <taxon>Viridiplantae</taxon>
        <taxon>Streptophyta</taxon>
        <taxon>Embryophyta</taxon>
        <taxon>Tracheophyta</taxon>
        <taxon>Spermatophyta</taxon>
        <taxon>Magnoliopsida</taxon>
        <taxon>eudicotyledons</taxon>
        <taxon>Gunneridae</taxon>
        <taxon>Pentapetalae</taxon>
        <taxon>rosids</taxon>
        <taxon>fabids</taxon>
        <taxon>Rosales</taxon>
        <taxon>Cannabaceae</taxon>
        <taxon>Cannabis</taxon>
    </lineage>
</organism>
<dbReference type="GO" id="GO:0004467">
    <property type="term" value="F:long-chain fatty acid-CoA ligase activity"/>
    <property type="evidence" value="ECO:0007669"/>
    <property type="project" value="TreeGrafter"/>
</dbReference>
<evidence type="ECO:0000313" key="4">
    <source>
        <dbReference type="Proteomes" id="UP000525078"/>
    </source>
</evidence>
<dbReference type="GO" id="GO:0005783">
    <property type="term" value="C:endoplasmic reticulum"/>
    <property type="evidence" value="ECO:0007669"/>
    <property type="project" value="TreeGrafter"/>
</dbReference>
<dbReference type="GO" id="GO:0005524">
    <property type="term" value="F:ATP binding"/>
    <property type="evidence" value="ECO:0007669"/>
    <property type="project" value="UniProtKB-KW"/>
</dbReference>
<dbReference type="Proteomes" id="UP000525078">
    <property type="component" value="Unassembled WGS sequence"/>
</dbReference>
<dbReference type="AlphaFoldDB" id="A0A7J6FGC2"/>
<dbReference type="PANTHER" id="PTHR43272">
    <property type="entry name" value="LONG-CHAIN-FATTY-ACID--COA LIGASE"/>
    <property type="match status" value="1"/>
</dbReference>
<sequence length="153" mass="17269">MSMPNANSPLSVLYMLRIFCNSRKFTPLGDSLNSFQVDVVVVDLDILKEWAASEGVKYEHVGQLCNNPTAKLTVLSVEDAIGREAQSLMFYYLPHLRGFEFAKAVTLIPKQLSLENGLLTPTFKVEKRIRFYVPRSLRTYNSKCPVTVLIAHS</sequence>
<dbReference type="GO" id="GO:0016020">
    <property type="term" value="C:membrane"/>
    <property type="evidence" value="ECO:0007669"/>
    <property type="project" value="TreeGrafter"/>
</dbReference>
<accession>A0A7J6FGC2</accession>
<evidence type="ECO:0000256" key="2">
    <source>
        <dbReference type="ARBA" id="ARBA00022840"/>
    </source>
</evidence>
<evidence type="ECO:0000256" key="1">
    <source>
        <dbReference type="ARBA" id="ARBA00022741"/>
    </source>
</evidence>
<dbReference type="PANTHER" id="PTHR43272:SF33">
    <property type="entry name" value="AMP-BINDING DOMAIN-CONTAINING PROTEIN-RELATED"/>
    <property type="match status" value="1"/>
</dbReference>